<gene>
    <name evidence="2" type="ORF">TELCIR_22843</name>
</gene>
<dbReference type="EMBL" id="KZ384303">
    <property type="protein sequence ID" value="PIO55769.1"/>
    <property type="molecule type" value="Genomic_DNA"/>
</dbReference>
<dbReference type="GO" id="GO:0016020">
    <property type="term" value="C:membrane"/>
    <property type="evidence" value="ECO:0007669"/>
    <property type="project" value="UniProtKB-SubCell"/>
</dbReference>
<protein>
    <recommendedName>
        <fullName evidence="1">Pecanex-like protein</fullName>
    </recommendedName>
</protein>
<dbReference type="PANTHER" id="PTHR12372:SF7">
    <property type="entry name" value="PROTEIN PECANEX"/>
    <property type="match status" value="1"/>
</dbReference>
<dbReference type="Proteomes" id="UP000230423">
    <property type="component" value="Unassembled WGS sequence"/>
</dbReference>
<dbReference type="GO" id="GO:0005783">
    <property type="term" value="C:endoplasmic reticulum"/>
    <property type="evidence" value="ECO:0007669"/>
    <property type="project" value="TreeGrafter"/>
</dbReference>
<proteinExistence type="inferred from homology"/>
<dbReference type="InterPro" id="IPR039797">
    <property type="entry name" value="Pecanex"/>
</dbReference>
<reference evidence="2 3" key="1">
    <citation type="submission" date="2015-09" db="EMBL/GenBank/DDBJ databases">
        <title>Draft genome of the parasitic nematode Teladorsagia circumcincta isolate WARC Sus (inbred).</title>
        <authorList>
            <person name="Mitreva M."/>
        </authorList>
    </citation>
    <scope>NUCLEOTIDE SEQUENCE [LARGE SCALE GENOMIC DNA]</scope>
    <source>
        <strain evidence="2 3">S</strain>
    </source>
</reference>
<keyword evidence="3" id="KW-1185">Reference proteome</keyword>
<name>A0A2G9TCR5_TELCI</name>
<dbReference type="PANTHER" id="PTHR12372">
    <property type="entry name" value="PECANEX"/>
    <property type="match status" value="1"/>
</dbReference>
<dbReference type="AlphaFoldDB" id="A0A2G9TCR5"/>
<accession>A0A2G9TCR5</accession>
<dbReference type="GO" id="GO:0007029">
    <property type="term" value="P:endoplasmic reticulum organization"/>
    <property type="evidence" value="ECO:0007669"/>
    <property type="project" value="TreeGrafter"/>
</dbReference>
<comment type="subcellular location">
    <subcellularLocation>
        <location evidence="1">Membrane</location>
        <topology evidence="1">Multi-pass membrane protein</topology>
    </subcellularLocation>
</comment>
<organism evidence="2 3">
    <name type="scientific">Teladorsagia circumcincta</name>
    <name type="common">Brown stomach worm</name>
    <name type="synonym">Ostertagia circumcincta</name>
    <dbReference type="NCBI Taxonomy" id="45464"/>
    <lineage>
        <taxon>Eukaryota</taxon>
        <taxon>Metazoa</taxon>
        <taxon>Ecdysozoa</taxon>
        <taxon>Nematoda</taxon>
        <taxon>Chromadorea</taxon>
        <taxon>Rhabditida</taxon>
        <taxon>Rhabditina</taxon>
        <taxon>Rhabditomorpha</taxon>
        <taxon>Strongyloidea</taxon>
        <taxon>Trichostrongylidae</taxon>
        <taxon>Teladorsagia</taxon>
    </lineage>
</organism>
<dbReference type="OrthoDB" id="10037631at2759"/>
<evidence type="ECO:0000313" key="2">
    <source>
        <dbReference type="EMBL" id="PIO55769.1"/>
    </source>
</evidence>
<evidence type="ECO:0000313" key="3">
    <source>
        <dbReference type="Proteomes" id="UP000230423"/>
    </source>
</evidence>
<evidence type="ECO:0000256" key="1">
    <source>
        <dbReference type="RuleBase" id="RU367089"/>
    </source>
</evidence>
<feature type="non-terminal residue" evidence="2">
    <location>
        <position position="1"/>
    </location>
</feature>
<comment type="similarity">
    <text evidence="1">Belongs to the pecanex family.</text>
</comment>
<sequence>SQIDRGPMMDDSNLNAVFYEHLTRYDFEILSKVAVLVYNTRVVTGKYIIDGYSITDNSAVNLLQVHELRRLLVTLYVKCIVYYALTSNKLQNWLANETVRSTLEPIVANPRYADVDHLFCSTNDEDFDMNEMGISRSSFSEWYSMWITHCLNKRSERNADEEL</sequence>